<dbReference type="EMBL" id="ML210270">
    <property type="protein sequence ID" value="TFK21385.1"/>
    <property type="molecule type" value="Genomic_DNA"/>
</dbReference>
<feature type="chain" id="PRO_5022904372" description="Secreted protein" evidence="2">
    <location>
        <begin position="22"/>
        <end position="147"/>
    </location>
</feature>
<evidence type="ECO:0000313" key="3">
    <source>
        <dbReference type="EMBL" id="TFK21385.1"/>
    </source>
</evidence>
<feature type="signal peptide" evidence="2">
    <location>
        <begin position="1"/>
        <end position="21"/>
    </location>
</feature>
<organism evidence="3 4">
    <name type="scientific">Coprinopsis marcescibilis</name>
    <name type="common">Agaric fungus</name>
    <name type="synonym">Psathyrella marcescibilis</name>
    <dbReference type="NCBI Taxonomy" id="230819"/>
    <lineage>
        <taxon>Eukaryota</taxon>
        <taxon>Fungi</taxon>
        <taxon>Dikarya</taxon>
        <taxon>Basidiomycota</taxon>
        <taxon>Agaricomycotina</taxon>
        <taxon>Agaricomycetes</taxon>
        <taxon>Agaricomycetidae</taxon>
        <taxon>Agaricales</taxon>
        <taxon>Agaricineae</taxon>
        <taxon>Psathyrellaceae</taxon>
        <taxon>Coprinopsis</taxon>
    </lineage>
</organism>
<dbReference type="AlphaFoldDB" id="A0A5C3KMX7"/>
<keyword evidence="2" id="KW-0732">Signal</keyword>
<name>A0A5C3KMX7_COPMA</name>
<gene>
    <name evidence="3" type="ORF">FA15DRAFT_758763</name>
</gene>
<feature type="region of interest" description="Disordered" evidence="1">
    <location>
        <begin position="125"/>
        <end position="147"/>
    </location>
</feature>
<evidence type="ECO:0008006" key="5">
    <source>
        <dbReference type="Google" id="ProtNLM"/>
    </source>
</evidence>
<evidence type="ECO:0000313" key="4">
    <source>
        <dbReference type="Proteomes" id="UP000307440"/>
    </source>
</evidence>
<protein>
    <recommendedName>
        <fullName evidence="5">Secreted protein</fullName>
    </recommendedName>
</protein>
<keyword evidence="4" id="KW-1185">Reference proteome</keyword>
<proteinExistence type="predicted"/>
<accession>A0A5C3KMX7</accession>
<evidence type="ECO:0000256" key="2">
    <source>
        <dbReference type="SAM" id="SignalP"/>
    </source>
</evidence>
<dbReference type="Proteomes" id="UP000307440">
    <property type="component" value="Unassembled WGS sequence"/>
</dbReference>
<sequence>MHLPTPLRIMLVFHALTSVMGYEGGLYERKNDLDLRNPHRGKNLQTDSRDQSYLAQAITSRALEHLEARVVYTRLAAARHRHRFQTAAHIAATFAPGRIQRAQNRRRMGNAATAAAAVADRRFNLPRYGHNQSPPPPPHYRPSKPRT</sequence>
<reference evidence="3 4" key="1">
    <citation type="journal article" date="2019" name="Nat. Ecol. Evol.">
        <title>Megaphylogeny resolves global patterns of mushroom evolution.</title>
        <authorList>
            <person name="Varga T."/>
            <person name="Krizsan K."/>
            <person name="Foldi C."/>
            <person name="Dima B."/>
            <person name="Sanchez-Garcia M."/>
            <person name="Sanchez-Ramirez S."/>
            <person name="Szollosi G.J."/>
            <person name="Szarkandi J.G."/>
            <person name="Papp V."/>
            <person name="Albert L."/>
            <person name="Andreopoulos W."/>
            <person name="Angelini C."/>
            <person name="Antonin V."/>
            <person name="Barry K.W."/>
            <person name="Bougher N.L."/>
            <person name="Buchanan P."/>
            <person name="Buyck B."/>
            <person name="Bense V."/>
            <person name="Catcheside P."/>
            <person name="Chovatia M."/>
            <person name="Cooper J."/>
            <person name="Damon W."/>
            <person name="Desjardin D."/>
            <person name="Finy P."/>
            <person name="Geml J."/>
            <person name="Haridas S."/>
            <person name="Hughes K."/>
            <person name="Justo A."/>
            <person name="Karasinski D."/>
            <person name="Kautmanova I."/>
            <person name="Kiss B."/>
            <person name="Kocsube S."/>
            <person name="Kotiranta H."/>
            <person name="LaButti K.M."/>
            <person name="Lechner B.E."/>
            <person name="Liimatainen K."/>
            <person name="Lipzen A."/>
            <person name="Lukacs Z."/>
            <person name="Mihaltcheva S."/>
            <person name="Morgado L.N."/>
            <person name="Niskanen T."/>
            <person name="Noordeloos M.E."/>
            <person name="Ohm R.A."/>
            <person name="Ortiz-Santana B."/>
            <person name="Ovrebo C."/>
            <person name="Racz N."/>
            <person name="Riley R."/>
            <person name="Savchenko A."/>
            <person name="Shiryaev A."/>
            <person name="Soop K."/>
            <person name="Spirin V."/>
            <person name="Szebenyi C."/>
            <person name="Tomsovsky M."/>
            <person name="Tulloss R.E."/>
            <person name="Uehling J."/>
            <person name="Grigoriev I.V."/>
            <person name="Vagvolgyi C."/>
            <person name="Papp T."/>
            <person name="Martin F.M."/>
            <person name="Miettinen O."/>
            <person name="Hibbett D.S."/>
            <person name="Nagy L.G."/>
        </authorList>
    </citation>
    <scope>NUCLEOTIDE SEQUENCE [LARGE SCALE GENOMIC DNA]</scope>
    <source>
        <strain evidence="3 4">CBS 121175</strain>
    </source>
</reference>
<evidence type="ECO:0000256" key="1">
    <source>
        <dbReference type="SAM" id="MobiDB-lite"/>
    </source>
</evidence>